<reference evidence="2" key="1">
    <citation type="journal article" date="2021" name="J. Hered.">
        <title>Genome Assembly of Salicaceae Populus deltoides (Eastern Cottonwood) I-69 Based on Nanopore Sequencing and Hi-C Technologies.</title>
        <authorList>
            <person name="Bai S."/>
            <person name="Wu H."/>
            <person name="Zhang J."/>
            <person name="Pan Z."/>
            <person name="Zhao W."/>
            <person name="Li Z."/>
            <person name="Tong C."/>
        </authorList>
    </citation>
    <scope>NUCLEOTIDE SEQUENCE</scope>
    <source>
        <tissue evidence="2">Leaf</tissue>
    </source>
</reference>
<organism evidence="2 3">
    <name type="scientific">Populus deltoides</name>
    <name type="common">Eastern poplar</name>
    <name type="synonym">Eastern cottonwood</name>
    <dbReference type="NCBI Taxonomy" id="3696"/>
    <lineage>
        <taxon>Eukaryota</taxon>
        <taxon>Viridiplantae</taxon>
        <taxon>Streptophyta</taxon>
        <taxon>Embryophyta</taxon>
        <taxon>Tracheophyta</taxon>
        <taxon>Spermatophyta</taxon>
        <taxon>Magnoliopsida</taxon>
        <taxon>eudicotyledons</taxon>
        <taxon>Gunneridae</taxon>
        <taxon>Pentapetalae</taxon>
        <taxon>rosids</taxon>
        <taxon>fabids</taxon>
        <taxon>Malpighiales</taxon>
        <taxon>Salicaceae</taxon>
        <taxon>Saliceae</taxon>
        <taxon>Populus</taxon>
    </lineage>
</organism>
<evidence type="ECO:0000313" key="3">
    <source>
        <dbReference type="Proteomes" id="UP000807159"/>
    </source>
</evidence>
<feature type="compositionally biased region" description="Polar residues" evidence="1">
    <location>
        <begin position="96"/>
        <end position="110"/>
    </location>
</feature>
<dbReference type="Proteomes" id="UP000807159">
    <property type="component" value="Chromosome 1"/>
</dbReference>
<name>A0A8T2ZZE1_POPDE</name>
<protein>
    <submittedName>
        <fullName evidence="2">Uncharacterized protein</fullName>
    </submittedName>
</protein>
<evidence type="ECO:0000313" key="2">
    <source>
        <dbReference type="EMBL" id="KAH8522691.1"/>
    </source>
</evidence>
<proteinExistence type="predicted"/>
<sequence>MDNVAIFGAKTEMNTSPVHPKNNLWFFPRGRRGKMICLCLWIYNNGIFEDIKCEIPAWRVPRATLFTSMAQYPHCWQDDYLESEEADLPFDDTHSKSTSPAKSPATKTAS</sequence>
<dbReference type="AlphaFoldDB" id="A0A8T2ZZE1"/>
<gene>
    <name evidence="2" type="ORF">H0E87_003368</name>
</gene>
<evidence type="ECO:0000256" key="1">
    <source>
        <dbReference type="SAM" id="MobiDB-lite"/>
    </source>
</evidence>
<dbReference type="EMBL" id="JACEGQ020000001">
    <property type="protein sequence ID" value="KAH8522691.1"/>
    <property type="molecule type" value="Genomic_DNA"/>
</dbReference>
<accession>A0A8T2ZZE1</accession>
<comment type="caution">
    <text evidence="2">The sequence shown here is derived from an EMBL/GenBank/DDBJ whole genome shotgun (WGS) entry which is preliminary data.</text>
</comment>
<feature type="region of interest" description="Disordered" evidence="1">
    <location>
        <begin position="89"/>
        <end position="110"/>
    </location>
</feature>
<keyword evidence="3" id="KW-1185">Reference proteome</keyword>